<accession>A0ABM8Z1L5</accession>
<protein>
    <recommendedName>
        <fullName evidence="3">Apea-like HEPN domain-containing protein</fullName>
    </recommendedName>
</protein>
<evidence type="ECO:0000313" key="2">
    <source>
        <dbReference type="Proteomes" id="UP000839052"/>
    </source>
</evidence>
<keyword evidence="2" id="KW-1185">Reference proteome</keyword>
<dbReference type="Proteomes" id="UP000839052">
    <property type="component" value="Chromosome"/>
</dbReference>
<sequence>MPQDRQPRRRAGLAPIILTHIGKLRMTRRFNKPSGNDQLQNFKKSIRFHLTSNAFLAEHNWLSALSKTPNCQTAELHVVDIPQLGRVRLLREWVFARSANPDNAVVKSGFCAAVELGYEATQTTEEYLSHIEEALMVVSVFCRQRIAVSGWEVRYDDRQEQIWIYPLDPITTKYIPYEPHDYLVDQRSFASLTSSATKELAALDPQMKNIFKHMSIGLTPSINMQVSERFLRMFQALEACRAFAPKFGNAKHKEDDDALLLVLEAAKQGAIVEVVERIEGFIKTVKNGRLSLLQRLEWVLMTWSVKNDDLWPLSGPDPLPGLKEVRDKLAHSGPKALHPQGLAVATWHLSILLERVLLTLLKIPLSDTSAAPNRLVHEPWYKPAYLLEQRKLVIRST</sequence>
<gene>
    <name evidence="1" type="ORF">NTG6680_2508</name>
</gene>
<proteinExistence type="predicted"/>
<organism evidence="1 2">
    <name type="scientific">Candidatus Nitrotoga arctica</name>
    <dbReference type="NCBI Taxonomy" id="453162"/>
    <lineage>
        <taxon>Bacteria</taxon>
        <taxon>Pseudomonadati</taxon>
        <taxon>Pseudomonadota</taxon>
        <taxon>Betaproteobacteria</taxon>
        <taxon>Nitrosomonadales</taxon>
        <taxon>Gallionellaceae</taxon>
        <taxon>Candidatus Nitrotoga</taxon>
    </lineage>
</organism>
<dbReference type="EMBL" id="OU912926">
    <property type="protein sequence ID" value="CAG9933757.1"/>
    <property type="molecule type" value="Genomic_DNA"/>
</dbReference>
<evidence type="ECO:0008006" key="3">
    <source>
        <dbReference type="Google" id="ProtNLM"/>
    </source>
</evidence>
<evidence type="ECO:0000313" key="1">
    <source>
        <dbReference type="EMBL" id="CAG9933757.1"/>
    </source>
</evidence>
<reference evidence="1 2" key="1">
    <citation type="submission" date="2021-10" db="EMBL/GenBank/DDBJ databases">
        <authorList>
            <person name="Koch H."/>
        </authorList>
    </citation>
    <scope>NUCLEOTIDE SEQUENCE [LARGE SCALE GENOMIC DNA]</scope>
    <source>
        <strain evidence="1">6680</strain>
    </source>
</reference>
<name>A0ABM8Z1L5_9PROT</name>